<keyword evidence="2" id="KW-1185">Reference proteome</keyword>
<accession>A0ACB7Z2U4</accession>
<dbReference type="EMBL" id="CM037154">
    <property type="protein sequence ID" value="KAH7860203.1"/>
    <property type="molecule type" value="Genomic_DNA"/>
</dbReference>
<evidence type="ECO:0000313" key="1">
    <source>
        <dbReference type="EMBL" id="KAH7860203.1"/>
    </source>
</evidence>
<proteinExistence type="predicted"/>
<gene>
    <name evidence="1" type="ORF">Vadar_010596</name>
</gene>
<comment type="caution">
    <text evidence="1">The sequence shown here is derived from an EMBL/GenBank/DDBJ whole genome shotgun (WGS) entry which is preliminary data.</text>
</comment>
<organism evidence="1 2">
    <name type="scientific">Vaccinium darrowii</name>
    <dbReference type="NCBI Taxonomy" id="229202"/>
    <lineage>
        <taxon>Eukaryota</taxon>
        <taxon>Viridiplantae</taxon>
        <taxon>Streptophyta</taxon>
        <taxon>Embryophyta</taxon>
        <taxon>Tracheophyta</taxon>
        <taxon>Spermatophyta</taxon>
        <taxon>Magnoliopsida</taxon>
        <taxon>eudicotyledons</taxon>
        <taxon>Gunneridae</taxon>
        <taxon>Pentapetalae</taxon>
        <taxon>asterids</taxon>
        <taxon>Ericales</taxon>
        <taxon>Ericaceae</taxon>
        <taxon>Vaccinioideae</taxon>
        <taxon>Vaccinieae</taxon>
        <taxon>Vaccinium</taxon>
    </lineage>
</organism>
<sequence length="242" mass="26762">MASQNSSTSSTVTMPTALVFLVSNFSNFVTIKLDAHNYILWKNQVRNALRANGYLGFIDGSTVMPCPKIQDANQNKAPNPEYAKWIMINGHLLACITASVSPSIQTHLLGLGHVYEIWTSLSNRFSSLSRSHVHDLHQRLFNITKTSTMQEYIDEISDCAHKLAASGSPIDDEDLIFYALNGLPSEFDPIKSAARMRAGDLKFEELTSLLEAEDMILQKAQKRSSAKPDGSTILVATQTSRI</sequence>
<reference evidence="1 2" key="1">
    <citation type="journal article" date="2021" name="Hortic Res">
        <title>High-quality reference genome and annotation aids understanding of berry development for evergreen blueberry (Vaccinium darrowii).</title>
        <authorList>
            <person name="Yu J."/>
            <person name="Hulse-Kemp A.M."/>
            <person name="Babiker E."/>
            <person name="Staton M."/>
        </authorList>
    </citation>
    <scope>NUCLEOTIDE SEQUENCE [LARGE SCALE GENOMIC DNA]</scope>
    <source>
        <strain evidence="2">cv. NJ 8807/NJ 8810</strain>
        <tissue evidence="1">Young leaf</tissue>
    </source>
</reference>
<name>A0ACB7Z2U4_9ERIC</name>
<dbReference type="Proteomes" id="UP000828048">
    <property type="component" value="Chromosome 4"/>
</dbReference>
<protein>
    <submittedName>
        <fullName evidence="1">Uncharacterized protein</fullName>
    </submittedName>
</protein>
<evidence type="ECO:0000313" key="2">
    <source>
        <dbReference type="Proteomes" id="UP000828048"/>
    </source>
</evidence>